<feature type="domain" description="Ribosomal protein bL31m N-terminal" evidence="2">
    <location>
        <begin position="54"/>
        <end position="91"/>
    </location>
</feature>
<dbReference type="InterPro" id="IPR034600">
    <property type="entry name" value="Ribosomal_bL31m"/>
</dbReference>
<dbReference type="PANTHER" id="PTHR28174:SF1">
    <property type="entry name" value="LARGE RIBOSOMAL SUBUNIT PROTEIN BL31M"/>
    <property type="match status" value="1"/>
</dbReference>
<proteinExistence type="predicted"/>
<dbReference type="STRING" id="930990.A0A067M0C1"/>
<dbReference type="Gene3D" id="6.20.130.10">
    <property type="match status" value="1"/>
</dbReference>
<evidence type="ECO:0000313" key="4">
    <source>
        <dbReference type="Proteomes" id="UP000027195"/>
    </source>
</evidence>
<dbReference type="GO" id="GO:0005762">
    <property type="term" value="C:mitochondrial large ribosomal subunit"/>
    <property type="evidence" value="ECO:0007669"/>
    <property type="project" value="InterPro"/>
</dbReference>
<dbReference type="InterPro" id="IPR048874">
    <property type="entry name" value="Ribosomal_bL31m_N"/>
</dbReference>
<name>A0A067M0C1_BOTB1</name>
<evidence type="ECO:0000259" key="2">
    <source>
        <dbReference type="Pfam" id="PF21492"/>
    </source>
</evidence>
<reference evidence="4" key="1">
    <citation type="journal article" date="2014" name="Proc. Natl. Acad. Sci. U.S.A.">
        <title>Extensive sampling of basidiomycete genomes demonstrates inadequacy of the white-rot/brown-rot paradigm for wood decay fungi.</title>
        <authorList>
            <person name="Riley R."/>
            <person name="Salamov A.A."/>
            <person name="Brown D.W."/>
            <person name="Nagy L.G."/>
            <person name="Floudas D."/>
            <person name="Held B.W."/>
            <person name="Levasseur A."/>
            <person name="Lombard V."/>
            <person name="Morin E."/>
            <person name="Otillar R."/>
            <person name="Lindquist E.A."/>
            <person name="Sun H."/>
            <person name="LaButti K.M."/>
            <person name="Schmutz J."/>
            <person name="Jabbour D."/>
            <person name="Luo H."/>
            <person name="Baker S.E."/>
            <person name="Pisabarro A.G."/>
            <person name="Walton J.D."/>
            <person name="Blanchette R.A."/>
            <person name="Henrissat B."/>
            <person name="Martin F."/>
            <person name="Cullen D."/>
            <person name="Hibbett D.S."/>
            <person name="Grigoriev I.V."/>
        </authorList>
    </citation>
    <scope>NUCLEOTIDE SEQUENCE [LARGE SCALE GENOMIC DNA]</scope>
    <source>
        <strain evidence="4">FD-172 SS1</strain>
    </source>
</reference>
<dbReference type="GO" id="GO:0003735">
    <property type="term" value="F:structural constituent of ribosome"/>
    <property type="evidence" value="ECO:0007669"/>
    <property type="project" value="InterPro"/>
</dbReference>
<dbReference type="InParanoid" id="A0A067M0C1"/>
<evidence type="ECO:0000313" key="3">
    <source>
        <dbReference type="EMBL" id="KDQ08984.1"/>
    </source>
</evidence>
<dbReference type="AlphaFoldDB" id="A0A067M0C1"/>
<feature type="region of interest" description="Disordered" evidence="1">
    <location>
        <begin position="84"/>
        <end position="122"/>
    </location>
</feature>
<dbReference type="EMBL" id="KL198084">
    <property type="protein sequence ID" value="KDQ08984.1"/>
    <property type="molecule type" value="Genomic_DNA"/>
</dbReference>
<evidence type="ECO:0000256" key="1">
    <source>
        <dbReference type="SAM" id="MobiDB-lite"/>
    </source>
</evidence>
<accession>A0A067M0C1</accession>
<gene>
    <name evidence="3" type="ORF">BOTBODRAFT_138336</name>
</gene>
<protein>
    <recommendedName>
        <fullName evidence="2">Ribosomal protein bL31m N-terminal domain-containing protein</fullName>
    </recommendedName>
</protein>
<dbReference type="OrthoDB" id="5587740at2759"/>
<dbReference type="Pfam" id="PF21492">
    <property type="entry name" value="bL31_N"/>
    <property type="match status" value="1"/>
</dbReference>
<dbReference type="GO" id="GO:0032543">
    <property type="term" value="P:mitochondrial translation"/>
    <property type="evidence" value="ECO:0007669"/>
    <property type="project" value="InterPro"/>
</dbReference>
<dbReference type="PANTHER" id="PTHR28174">
    <property type="entry name" value="54S RIBOSOMAL PROTEIN L36, MITOCHONDRIAL"/>
    <property type="match status" value="1"/>
</dbReference>
<keyword evidence="4" id="KW-1185">Reference proteome</keyword>
<organism evidence="3 4">
    <name type="scientific">Botryobasidium botryosum (strain FD-172 SS1)</name>
    <dbReference type="NCBI Taxonomy" id="930990"/>
    <lineage>
        <taxon>Eukaryota</taxon>
        <taxon>Fungi</taxon>
        <taxon>Dikarya</taxon>
        <taxon>Basidiomycota</taxon>
        <taxon>Agaricomycotina</taxon>
        <taxon>Agaricomycetes</taxon>
        <taxon>Cantharellales</taxon>
        <taxon>Botryobasidiaceae</taxon>
        <taxon>Botryobasidium</taxon>
    </lineage>
</organism>
<sequence length="122" mass="13752">MLVQSRQLISSSTIASIRHPQPIRIQLCHKSTSPYGKSHLAPPPRLPRPLAPYFPQLVILSDGSSYTHHTTSPRSVFRLTRDVRNNPLWSPGSERKTDGDNETGRMARFKRRFGQGTDTDGM</sequence>
<dbReference type="Proteomes" id="UP000027195">
    <property type="component" value="Unassembled WGS sequence"/>
</dbReference>
<feature type="compositionally biased region" description="Basic and acidic residues" evidence="1">
    <location>
        <begin position="93"/>
        <end position="105"/>
    </location>
</feature>
<dbReference type="HOGENOM" id="CLU_109501_2_1_1"/>